<dbReference type="Gene3D" id="3.30.230.10">
    <property type="match status" value="1"/>
</dbReference>
<keyword evidence="13" id="KW-0963">Cytoplasm</keyword>
<sequence>MVRVRVPATSANIGPGFDSLGIAFNLYNEYEFSECEKGIHFYGFKNEFCNKDNIVYKAMNTCFEKYNFKPKGLNIKLIKDDIPISRGLGSSSSCIVAGLLGANYVMGNILSIEELFKIGVDIEGHPDNIAPAFFGGMVVSVMEGKEVIYNKIDIKEGISFIALIPKFELSTSVARKVLPVEVKFDDAVYNISRVSLMISSFTSGKYELLKYCCKDAIHEKYRSPLIKDYNLVYNKCISLGALGCFLSGSGPTIMSIIKSDDTKIFSYIKDFLKNENISWDVRKLCVDSNGATIIEGGTNERKFSSCR</sequence>
<evidence type="ECO:0000256" key="7">
    <source>
        <dbReference type="ARBA" id="ARBA00022697"/>
    </source>
</evidence>
<evidence type="ECO:0000313" key="17">
    <source>
        <dbReference type="Proteomes" id="UP001141183"/>
    </source>
</evidence>
<dbReference type="GO" id="GO:0009088">
    <property type="term" value="P:threonine biosynthetic process"/>
    <property type="evidence" value="ECO:0007669"/>
    <property type="project" value="UniProtKB-UniRule"/>
</dbReference>
<evidence type="ECO:0000259" key="15">
    <source>
        <dbReference type="Pfam" id="PF08544"/>
    </source>
</evidence>
<dbReference type="PIRSF" id="PIRSF000676">
    <property type="entry name" value="Homoser_kin"/>
    <property type="match status" value="1"/>
</dbReference>
<keyword evidence="10 13" id="KW-0067">ATP-binding</keyword>
<dbReference type="GO" id="GO:0004413">
    <property type="term" value="F:homoserine kinase activity"/>
    <property type="evidence" value="ECO:0007669"/>
    <property type="project" value="UniProtKB-UniRule"/>
</dbReference>
<dbReference type="Pfam" id="PF00288">
    <property type="entry name" value="GHMP_kinases_N"/>
    <property type="match status" value="1"/>
</dbReference>
<keyword evidence="8 13" id="KW-0547">Nucleotide-binding</keyword>
<dbReference type="EC" id="2.7.1.39" evidence="3 13"/>
<dbReference type="InterPro" id="IPR000870">
    <property type="entry name" value="Homoserine_kinase"/>
</dbReference>
<keyword evidence="17" id="KW-1185">Reference proteome</keyword>
<comment type="pathway">
    <text evidence="1 13">Amino-acid biosynthesis; L-threonine biosynthesis; L-threonine from L-aspartate: step 4/5.</text>
</comment>
<dbReference type="PROSITE" id="PS00627">
    <property type="entry name" value="GHMP_KINASES_ATP"/>
    <property type="match status" value="1"/>
</dbReference>
<proteinExistence type="inferred from homology"/>
<evidence type="ECO:0000256" key="9">
    <source>
        <dbReference type="ARBA" id="ARBA00022777"/>
    </source>
</evidence>
<dbReference type="Gene3D" id="3.30.70.890">
    <property type="entry name" value="GHMP kinase, C-terminal domain"/>
    <property type="match status" value="1"/>
</dbReference>
<dbReference type="GO" id="GO:0005524">
    <property type="term" value="F:ATP binding"/>
    <property type="evidence" value="ECO:0007669"/>
    <property type="project" value="UniProtKB-UniRule"/>
</dbReference>
<dbReference type="PRINTS" id="PR00958">
    <property type="entry name" value="HOMSERKINASE"/>
</dbReference>
<keyword evidence="7 13" id="KW-0791">Threonine biosynthesis</keyword>
<organism evidence="16 17">
    <name type="scientific">Clostridium tertium</name>
    <dbReference type="NCBI Taxonomy" id="1559"/>
    <lineage>
        <taxon>Bacteria</taxon>
        <taxon>Bacillati</taxon>
        <taxon>Bacillota</taxon>
        <taxon>Clostridia</taxon>
        <taxon>Eubacteriales</taxon>
        <taxon>Clostridiaceae</taxon>
        <taxon>Clostridium</taxon>
    </lineage>
</organism>
<keyword evidence="9 13" id="KW-0418">Kinase</keyword>
<name>A0A9X3XNS5_9CLOT</name>
<dbReference type="Pfam" id="PF08544">
    <property type="entry name" value="GHMP_kinases_C"/>
    <property type="match status" value="1"/>
</dbReference>
<feature type="domain" description="GHMP kinase N-terminal" evidence="14">
    <location>
        <begin position="53"/>
        <end position="136"/>
    </location>
</feature>
<evidence type="ECO:0000256" key="3">
    <source>
        <dbReference type="ARBA" id="ARBA00012078"/>
    </source>
</evidence>
<dbReference type="AlphaFoldDB" id="A0A9X3XNS5"/>
<dbReference type="HAMAP" id="MF_00384">
    <property type="entry name" value="Homoser_kinase"/>
    <property type="match status" value="1"/>
</dbReference>
<keyword evidence="5 13" id="KW-0028">Amino-acid biosynthesis</keyword>
<gene>
    <name evidence="13 16" type="primary">thrB</name>
    <name evidence="16" type="ORF">NE398_12580</name>
</gene>
<comment type="catalytic activity">
    <reaction evidence="11 13">
        <text>L-homoserine + ATP = O-phospho-L-homoserine + ADP + H(+)</text>
        <dbReference type="Rhea" id="RHEA:13985"/>
        <dbReference type="ChEBI" id="CHEBI:15378"/>
        <dbReference type="ChEBI" id="CHEBI:30616"/>
        <dbReference type="ChEBI" id="CHEBI:57476"/>
        <dbReference type="ChEBI" id="CHEBI:57590"/>
        <dbReference type="ChEBI" id="CHEBI:456216"/>
        <dbReference type="EC" id="2.7.1.39"/>
    </reaction>
</comment>
<evidence type="ECO:0000256" key="1">
    <source>
        <dbReference type="ARBA" id="ARBA00005015"/>
    </source>
</evidence>
<dbReference type="SUPFAM" id="SSF55060">
    <property type="entry name" value="GHMP Kinase, C-terminal domain"/>
    <property type="match status" value="1"/>
</dbReference>
<evidence type="ECO:0000256" key="6">
    <source>
        <dbReference type="ARBA" id="ARBA00022679"/>
    </source>
</evidence>
<evidence type="ECO:0000259" key="14">
    <source>
        <dbReference type="Pfam" id="PF00288"/>
    </source>
</evidence>
<dbReference type="SUPFAM" id="SSF54211">
    <property type="entry name" value="Ribosomal protein S5 domain 2-like"/>
    <property type="match status" value="1"/>
</dbReference>
<keyword evidence="6 13" id="KW-0808">Transferase</keyword>
<protein>
    <recommendedName>
        <fullName evidence="4 13">Homoserine kinase</fullName>
        <shortName evidence="13">HK</shortName>
        <shortName evidence="13">HSK</shortName>
        <ecNumber evidence="3 13">2.7.1.39</ecNumber>
    </recommendedName>
</protein>
<dbReference type="EMBL" id="JAMRYU010000012">
    <property type="protein sequence ID" value="MDC4240994.1"/>
    <property type="molecule type" value="Genomic_DNA"/>
</dbReference>
<accession>A0A9X3XNS5</accession>
<evidence type="ECO:0000256" key="8">
    <source>
        <dbReference type="ARBA" id="ARBA00022741"/>
    </source>
</evidence>
<feature type="domain" description="GHMP kinase C-terminal" evidence="15">
    <location>
        <begin position="215"/>
        <end position="268"/>
    </location>
</feature>
<dbReference type="InterPro" id="IPR006203">
    <property type="entry name" value="GHMP_knse_ATP-bd_CS"/>
</dbReference>
<dbReference type="PANTHER" id="PTHR20861">
    <property type="entry name" value="HOMOSERINE/4-DIPHOSPHOCYTIDYL-2-C-METHYL-D-ERYTHRITOL KINASE"/>
    <property type="match status" value="1"/>
</dbReference>
<dbReference type="InterPro" id="IPR020568">
    <property type="entry name" value="Ribosomal_Su5_D2-typ_SF"/>
</dbReference>
<dbReference type="RefSeq" id="WP_008678100.1">
    <property type="nucleotide sequence ID" value="NZ_CABKOG010000003.1"/>
</dbReference>
<dbReference type="InterPro" id="IPR006204">
    <property type="entry name" value="GHMP_kinase_N_dom"/>
</dbReference>
<dbReference type="InterPro" id="IPR013750">
    <property type="entry name" value="GHMP_kinase_C_dom"/>
</dbReference>
<comment type="caution">
    <text evidence="16">The sequence shown here is derived from an EMBL/GenBank/DDBJ whole genome shotgun (WGS) entry which is preliminary data.</text>
</comment>
<evidence type="ECO:0000256" key="2">
    <source>
        <dbReference type="ARBA" id="ARBA00007370"/>
    </source>
</evidence>
<evidence type="ECO:0000313" key="16">
    <source>
        <dbReference type="EMBL" id="MDC4240994.1"/>
    </source>
</evidence>
<comment type="similarity">
    <text evidence="2 13">Belongs to the GHMP kinase family. Homoserine kinase subfamily.</text>
</comment>
<dbReference type="InterPro" id="IPR014721">
    <property type="entry name" value="Ribsml_uS5_D2-typ_fold_subgr"/>
</dbReference>
<evidence type="ECO:0000256" key="10">
    <source>
        <dbReference type="ARBA" id="ARBA00022840"/>
    </source>
</evidence>
<evidence type="ECO:0000256" key="11">
    <source>
        <dbReference type="ARBA" id="ARBA00049375"/>
    </source>
</evidence>
<dbReference type="Proteomes" id="UP001141183">
    <property type="component" value="Unassembled WGS sequence"/>
</dbReference>
<evidence type="ECO:0000256" key="5">
    <source>
        <dbReference type="ARBA" id="ARBA00022605"/>
    </source>
</evidence>
<reference evidence="16" key="1">
    <citation type="submission" date="2022-05" db="EMBL/GenBank/DDBJ databases">
        <title>Draft genome sequence of Clostridium tertium strain CP3 isolated from Peru.</title>
        <authorList>
            <person name="Hurtado R."/>
            <person name="Lima L."/>
            <person name="Sousa T."/>
            <person name="Jaiswal A.K."/>
            <person name="Tiwari S."/>
            <person name="Maturrano L."/>
            <person name="Brenig B."/>
            <person name="Azevedo V."/>
        </authorList>
    </citation>
    <scope>NUCLEOTIDE SEQUENCE</scope>
    <source>
        <strain evidence="16">CP3</strain>
    </source>
</reference>
<dbReference type="NCBIfam" id="TIGR00191">
    <property type="entry name" value="thrB"/>
    <property type="match status" value="1"/>
</dbReference>
<dbReference type="PANTHER" id="PTHR20861:SF1">
    <property type="entry name" value="HOMOSERINE KINASE"/>
    <property type="match status" value="1"/>
</dbReference>
<evidence type="ECO:0000256" key="13">
    <source>
        <dbReference type="HAMAP-Rule" id="MF_00384"/>
    </source>
</evidence>
<feature type="binding site" evidence="13">
    <location>
        <begin position="83"/>
        <end position="93"/>
    </location>
    <ligand>
        <name>ATP</name>
        <dbReference type="ChEBI" id="CHEBI:30616"/>
    </ligand>
</feature>
<evidence type="ECO:0000256" key="12">
    <source>
        <dbReference type="ARBA" id="ARBA00049954"/>
    </source>
</evidence>
<evidence type="ECO:0000256" key="4">
    <source>
        <dbReference type="ARBA" id="ARBA00017858"/>
    </source>
</evidence>
<comment type="function">
    <text evidence="12 13">Catalyzes the ATP-dependent phosphorylation of L-homoserine to L-homoserine phosphate.</text>
</comment>
<comment type="subcellular location">
    <subcellularLocation>
        <location evidence="13">Cytoplasm</location>
    </subcellularLocation>
</comment>
<dbReference type="InterPro" id="IPR036554">
    <property type="entry name" value="GHMP_kinase_C_sf"/>
</dbReference>
<dbReference type="GO" id="GO:0005737">
    <property type="term" value="C:cytoplasm"/>
    <property type="evidence" value="ECO:0007669"/>
    <property type="project" value="UniProtKB-SubCell"/>
</dbReference>